<evidence type="ECO:0000313" key="2">
    <source>
        <dbReference type="EMBL" id="SBQ53232.1"/>
    </source>
</evidence>
<dbReference type="EMBL" id="HAEB01006705">
    <property type="protein sequence ID" value="SBQ53232.1"/>
    <property type="molecule type" value="Transcribed_RNA"/>
</dbReference>
<organism evidence="2">
    <name type="scientific">Nothobranchius korthausae</name>
    <dbReference type="NCBI Taxonomy" id="1143690"/>
    <lineage>
        <taxon>Eukaryota</taxon>
        <taxon>Metazoa</taxon>
        <taxon>Chordata</taxon>
        <taxon>Craniata</taxon>
        <taxon>Vertebrata</taxon>
        <taxon>Euteleostomi</taxon>
        <taxon>Actinopterygii</taxon>
        <taxon>Neopterygii</taxon>
        <taxon>Teleostei</taxon>
        <taxon>Neoteleostei</taxon>
        <taxon>Acanthomorphata</taxon>
        <taxon>Ovalentaria</taxon>
        <taxon>Atherinomorphae</taxon>
        <taxon>Cyprinodontiformes</taxon>
        <taxon>Nothobranchiidae</taxon>
        <taxon>Nothobranchius</taxon>
    </lineage>
</organism>
<proteinExistence type="predicted"/>
<gene>
    <name evidence="2" type="primary">Nfu_g_1_009849</name>
</gene>
<feature type="region of interest" description="Disordered" evidence="1">
    <location>
        <begin position="16"/>
        <end position="43"/>
    </location>
</feature>
<name>A0A1A8F281_9TELE</name>
<feature type="compositionally biased region" description="Low complexity" evidence="1">
    <location>
        <begin position="17"/>
        <end position="28"/>
    </location>
</feature>
<reference evidence="2" key="2">
    <citation type="submission" date="2016-06" db="EMBL/GenBank/DDBJ databases">
        <title>The genome of a short-lived fish provides insights into sex chromosome evolution and the genetic control of aging.</title>
        <authorList>
            <person name="Reichwald K."/>
            <person name="Felder M."/>
            <person name="Petzold A."/>
            <person name="Koch P."/>
            <person name="Groth M."/>
            <person name="Platzer M."/>
        </authorList>
    </citation>
    <scope>NUCLEOTIDE SEQUENCE</scope>
    <source>
        <tissue evidence="2">Brain</tissue>
    </source>
</reference>
<protein>
    <submittedName>
        <fullName evidence="2">Uncharacterized protein</fullName>
    </submittedName>
</protein>
<sequence>TAGVFLGWLCVKVGGVRSPSRTPSHTPSLTVQGEGSHGDQPRT</sequence>
<accession>A0A1A8F281</accession>
<feature type="non-terminal residue" evidence="2">
    <location>
        <position position="1"/>
    </location>
</feature>
<dbReference type="AlphaFoldDB" id="A0A1A8F281"/>
<evidence type="ECO:0000256" key="1">
    <source>
        <dbReference type="SAM" id="MobiDB-lite"/>
    </source>
</evidence>
<reference evidence="2" key="1">
    <citation type="submission" date="2016-05" db="EMBL/GenBank/DDBJ databases">
        <authorList>
            <person name="Lavstsen T."/>
            <person name="Jespersen J.S."/>
        </authorList>
    </citation>
    <scope>NUCLEOTIDE SEQUENCE</scope>
    <source>
        <tissue evidence="2">Brain</tissue>
    </source>
</reference>